<accession>A0A345IJL3</accession>
<dbReference type="STRING" id="1288484.GCA_000348665_02553"/>
<dbReference type="EMBL" id="CP031158">
    <property type="protein sequence ID" value="AXG99885.1"/>
    <property type="molecule type" value="Genomic_DNA"/>
</dbReference>
<proteinExistence type="predicted"/>
<dbReference type="AlphaFoldDB" id="A0A345IJL3"/>
<reference evidence="2 3" key="1">
    <citation type="submission" date="2018-07" db="EMBL/GenBank/DDBJ databases">
        <title>Complete Genome and Methylome Analysis of Deinococcus wulumuqiensis NEB 479.</title>
        <authorList>
            <person name="Fomenkov A."/>
            <person name="Luyten Y."/>
            <person name="Vincze T."/>
            <person name="Anton B.P."/>
            <person name="Clark T."/>
            <person name="Roberts R.J."/>
            <person name="Morgan R.D."/>
        </authorList>
    </citation>
    <scope>NUCLEOTIDE SEQUENCE [LARGE SCALE GENOMIC DNA]</scope>
    <source>
        <strain evidence="2 3">NEB 479</strain>
    </source>
</reference>
<evidence type="ECO:0000313" key="3">
    <source>
        <dbReference type="Proteomes" id="UP000253744"/>
    </source>
</evidence>
<dbReference type="InterPro" id="IPR000182">
    <property type="entry name" value="GNAT_dom"/>
</dbReference>
<organism evidence="2 3">
    <name type="scientific">Deinococcus wulumuqiensis</name>
    <dbReference type="NCBI Taxonomy" id="980427"/>
    <lineage>
        <taxon>Bacteria</taxon>
        <taxon>Thermotogati</taxon>
        <taxon>Deinococcota</taxon>
        <taxon>Deinococci</taxon>
        <taxon>Deinococcales</taxon>
        <taxon>Deinococcaceae</taxon>
        <taxon>Deinococcus</taxon>
    </lineage>
</organism>
<dbReference type="RefSeq" id="WP_114672625.1">
    <property type="nucleotide sequence ID" value="NZ_CP031158.1"/>
</dbReference>
<evidence type="ECO:0000259" key="1">
    <source>
        <dbReference type="PROSITE" id="PS51186"/>
    </source>
</evidence>
<dbReference type="InterPro" id="IPR016181">
    <property type="entry name" value="Acyl_CoA_acyltransferase"/>
</dbReference>
<dbReference type="PROSITE" id="PS51186">
    <property type="entry name" value="GNAT"/>
    <property type="match status" value="1"/>
</dbReference>
<protein>
    <submittedName>
        <fullName evidence="2">GNAT family N-acetyltransferase</fullName>
    </submittedName>
</protein>
<dbReference type="Pfam" id="PF00583">
    <property type="entry name" value="Acetyltransf_1"/>
    <property type="match status" value="1"/>
</dbReference>
<feature type="domain" description="N-acetyltransferase" evidence="1">
    <location>
        <begin position="8"/>
        <end position="184"/>
    </location>
</feature>
<dbReference type="SUPFAM" id="SSF55729">
    <property type="entry name" value="Acyl-CoA N-acyltransferases (Nat)"/>
    <property type="match status" value="1"/>
</dbReference>
<dbReference type="Proteomes" id="UP000253744">
    <property type="component" value="Chromosome"/>
</dbReference>
<evidence type="ECO:0000313" key="2">
    <source>
        <dbReference type="EMBL" id="AXG99885.1"/>
    </source>
</evidence>
<dbReference type="KEGG" id="dwu:DVJ83_13000"/>
<dbReference type="CDD" id="cd04301">
    <property type="entry name" value="NAT_SF"/>
    <property type="match status" value="1"/>
</dbReference>
<dbReference type="GO" id="GO:0016747">
    <property type="term" value="F:acyltransferase activity, transferring groups other than amino-acyl groups"/>
    <property type="evidence" value="ECO:0007669"/>
    <property type="project" value="InterPro"/>
</dbReference>
<name>A0A345IJL3_9DEIO</name>
<dbReference type="Gene3D" id="3.40.630.30">
    <property type="match status" value="1"/>
</dbReference>
<gene>
    <name evidence="2" type="ORF">DVJ83_13000</name>
</gene>
<keyword evidence="2" id="KW-0808">Transferase</keyword>
<sequence length="244" mass="25990">MPACASPVTVRRVTDPDDPALAAFGRIQEASYYAPEMLIPPPAFSRLVAGTPGGRNDRILVAERSGEVVGGTLYSLLPSAGFNSFMGVSHAARGQGAGRALHAASLEDLRAAGLSGMFADSVHASRQSAAEREAEARSGSDPLVRRRQLHALGLRTVDLPYWQPVGGEDGGPLKDLDLLYCPLDGGDTVPLGLVTRTLEAYWRGWLGPQRARAEAEALSERAGQVERVPLLPATETPGYWAQQH</sequence>